<sequence length="500" mass="51778">MGVSDIVFFIVAAAAPLTAVAGGQAVAYLVTGNQGLPAVFLFYGIVLALFATGYATMSHYVTGAGAFYAYVARGLGRAAGLGTAFIALVAYNAMQIGIYGLYGVALTGYLNLKLGTSIDWWVVVLLTIGIIGVLGVLQIDLNAKVLGVVLAAEVFVVVLFDLAILTDPGPQGLTWSQFLPTTALEGGTLGAALVFGIASFVGFESAALYSEEARDPRRTVARATYIAVALVAIFYAVSSWLLAVAAGPATITSPERLAAEGYTTAGAPDPTTVLFIAGAERLGAWFADVGGLFFATSLFAALLSFHNAVARYIFALGRERVLPAFLSRVNPRTEAPYAASLTQTALALAIVAVFAVLGLDPVLTLFTWLTNTGALGVVALLSLLSFSVVAFFLSDGRGESRAKRLIAPLLAGAVLIVVLVLVVLNFNVLLTGDPAAPLDPLAVVLPAVVLGAGFVGLLTALFLRSRSPAVYAGIGEGGPAYRAEERTPGVESPPVPEEQR</sequence>
<proteinExistence type="predicted"/>
<gene>
    <name evidence="8" type="ORF">E0L93_11475</name>
</gene>
<dbReference type="Pfam" id="PF13520">
    <property type="entry name" value="AA_permease_2"/>
    <property type="match status" value="1"/>
</dbReference>
<evidence type="ECO:0000256" key="5">
    <source>
        <dbReference type="ARBA" id="ARBA00023136"/>
    </source>
</evidence>
<keyword evidence="9" id="KW-1185">Reference proteome</keyword>
<feature type="transmembrane region" description="Helical" evidence="7">
    <location>
        <begin position="78"/>
        <end position="100"/>
    </location>
</feature>
<feature type="transmembrane region" description="Helical" evidence="7">
    <location>
        <begin position="292"/>
        <end position="314"/>
    </location>
</feature>
<accession>A0A4R1BFM2</accession>
<keyword evidence="5 7" id="KW-0472">Membrane</keyword>
<feature type="transmembrane region" description="Helical" evidence="7">
    <location>
        <begin position="146"/>
        <end position="166"/>
    </location>
</feature>
<dbReference type="GO" id="GO:0005886">
    <property type="term" value="C:plasma membrane"/>
    <property type="evidence" value="ECO:0007669"/>
    <property type="project" value="UniProtKB-SubCell"/>
</dbReference>
<dbReference type="EMBL" id="SKBU01000020">
    <property type="protein sequence ID" value="TCJ15959.1"/>
    <property type="molecule type" value="Genomic_DNA"/>
</dbReference>
<dbReference type="PIRSF" id="PIRSF006060">
    <property type="entry name" value="AA_transporter"/>
    <property type="match status" value="1"/>
</dbReference>
<dbReference type="InterPro" id="IPR002293">
    <property type="entry name" value="AA/rel_permease1"/>
</dbReference>
<feature type="transmembrane region" description="Helical" evidence="7">
    <location>
        <begin position="405"/>
        <end position="429"/>
    </location>
</feature>
<feature type="transmembrane region" description="Helical" evidence="7">
    <location>
        <begin position="441"/>
        <end position="463"/>
    </location>
</feature>
<dbReference type="Proteomes" id="UP000295244">
    <property type="component" value="Unassembled WGS sequence"/>
</dbReference>
<dbReference type="InterPro" id="IPR050367">
    <property type="entry name" value="APC_superfamily"/>
</dbReference>
<evidence type="ECO:0000313" key="9">
    <source>
        <dbReference type="Proteomes" id="UP000295244"/>
    </source>
</evidence>
<evidence type="ECO:0000256" key="7">
    <source>
        <dbReference type="SAM" id="Phobius"/>
    </source>
</evidence>
<feature type="transmembrane region" description="Helical" evidence="7">
    <location>
        <begin position="365"/>
        <end position="393"/>
    </location>
</feature>
<dbReference type="AlphaFoldDB" id="A0A4R1BFM2"/>
<feature type="transmembrane region" description="Helical" evidence="7">
    <location>
        <begin position="335"/>
        <end position="359"/>
    </location>
</feature>
<protein>
    <submittedName>
        <fullName evidence="8">APC family permease</fullName>
    </submittedName>
</protein>
<evidence type="ECO:0000256" key="4">
    <source>
        <dbReference type="ARBA" id="ARBA00022989"/>
    </source>
</evidence>
<evidence type="ECO:0000256" key="1">
    <source>
        <dbReference type="ARBA" id="ARBA00004651"/>
    </source>
</evidence>
<organism evidence="8 9">
    <name type="scientific">Rubrobacter taiwanensis</name>
    <dbReference type="NCBI Taxonomy" id="185139"/>
    <lineage>
        <taxon>Bacteria</taxon>
        <taxon>Bacillati</taxon>
        <taxon>Actinomycetota</taxon>
        <taxon>Rubrobacteria</taxon>
        <taxon>Rubrobacterales</taxon>
        <taxon>Rubrobacteraceae</taxon>
        <taxon>Rubrobacter</taxon>
    </lineage>
</organism>
<keyword evidence="2" id="KW-1003">Cell membrane</keyword>
<comment type="subcellular location">
    <subcellularLocation>
        <location evidence="1">Cell membrane</location>
        <topology evidence="1">Multi-pass membrane protein</topology>
    </subcellularLocation>
</comment>
<feature type="transmembrane region" description="Helical" evidence="7">
    <location>
        <begin position="120"/>
        <end position="139"/>
    </location>
</feature>
<comment type="caution">
    <text evidence="8">The sequence shown here is derived from an EMBL/GenBank/DDBJ whole genome shotgun (WGS) entry which is preliminary data.</text>
</comment>
<evidence type="ECO:0000256" key="2">
    <source>
        <dbReference type="ARBA" id="ARBA00022475"/>
    </source>
</evidence>
<feature type="transmembrane region" description="Helical" evidence="7">
    <location>
        <begin position="186"/>
        <end position="203"/>
    </location>
</feature>
<dbReference type="PANTHER" id="PTHR42770">
    <property type="entry name" value="AMINO ACID TRANSPORTER-RELATED"/>
    <property type="match status" value="1"/>
</dbReference>
<dbReference type="Gene3D" id="1.20.1740.10">
    <property type="entry name" value="Amino acid/polyamine transporter I"/>
    <property type="match status" value="1"/>
</dbReference>
<feature type="transmembrane region" description="Helical" evidence="7">
    <location>
        <begin position="35"/>
        <end position="57"/>
    </location>
</feature>
<feature type="transmembrane region" description="Helical" evidence="7">
    <location>
        <begin position="224"/>
        <end position="246"/>
    </location>
</feature>
<evidence type="ECO:0000256" key="6">
    <source>
        <dbReference type="SAM" id="MobiDB-lite"/>
    </source>
</evidence>
<feature type="compositionally biased region" description="Pro residues" evidence="6">
    <location>
        <begin position="491"/>
        <end position="500"/>
    </location>
</feature>
<dbReference type="GO" id="GO:0022857">
    <property type="term" value="F:transmembrane transporter activity"/>
    <property type="evidence" value="ECO:0007669"/>
    <property type="project" value="InterPro"/>
</dbReference>
<reference evidence="8 9" key="1">
    <citation type="submission" date="2019-03" db="EMBL/GenBank/DDBJ databases">
        <title>Whole genome sequence of a novel Rubrobacter taiwanensis strain, isolated from Yellowstone National Park.</title>
        <authorList>
            <person name="Freed S."/>
            <person name="Ramaley R.F."/>
            <person name="Kyndt J.A."/>
        </authorList>
    </citation>
    <scope>NUCLEOTIDE SEQUENCE [LARGE SCALE GENOMIC DNA]</scope>
    <source>
        <strain evidence="8 9">Yellowstone</strain>
    </source>
</reference>
<evidence type="ECO:0000256" key="3">
    <source>
        <dbReference type="ARBA" id="ARBA00022692"/>
    </source>
</evidence>
<dbReference type="OrthoDB" id="137613at2"/>
<dbReference type="PANTHER" id="PTHR42770:SF16">
    <property type="entry name" value="AMINO ACID PERMEASE"/>
    <property type="match status" value="1"/>
</dbReference>
<keyword evidence="3 7" id="KW-0812">Transmembrane</keyword>
<keyword evidence="4 7" id="KW-1133">Transmembrane helix</keyword>
<feature type="region of interest" description="Disordered" evidence="6">
    <location>
        <begin position="477"/>
        <end position="500"/>
    </location>
</feature>
<evidence type="ECO:0000313" key="8">
    <source>
        <dbReference type="EMBL" id="TCJ15959.1"/>
    </source>
</evidence>
<name>A0A4R1BFM2_9ACTN</name>